<dbReference type="KEGG" id="pgm:PGRAT_08105"/>
<dbReference type="HOGENOM" id="CLU_072580_0_0_9"/>
<evidence type="ECO:0000313" key="1">
    <source>
        <dbReference type="EMBL" id="AIQ67605.1"/>
    </source>
</evidence>
<protein>
    <submittedName>
        <fullName evidence="1">Phosphoglycerate kinase</fullName>
    </submittedName>
</protein>
<dbReference type="STRING" id="189425.PGRAT_08105"/>
<gene>
    <name evidence="1" type="ORF">PGRAT_08105</name>
</gene>
<dbReference type="GO" id="GO:0016301">
    <property type="term" value="F:kinase activity"/>
    <property type="evidence" value="ECO:0007669"/>
    <property type="project" value="UniProtKB-KW"/>
</dbReference>
<keyword evidence="1" id="KW-0808">Transferase</keyword>
<dbReference type="SMART" id="SM00855">
    <property type="entry name" value="PGAM"/>
    <property type="match status" value="1"/>
</dbReference>
<evidence type="ECO:0000313" key="2">
    <source>
        <dbReference type="Proteomes" id="UP000029500"/>
    </source>
</evidence>
<sequence length="236" mass="27426">MHLYIVRHAEPDYENDTLTAAGELEAKALAQYLQVQGADYIYSSPMGRALKTMSYTSELLGIEPRTENWLRELTDLWIENSPWGYIGVFDIPGEVIRNGDSFPTHETWHQLNYYQEVQAKERVEEIRRSSDRFLLRHGYERMDGRYSCINPSQDKIVVFCHRAIGLTWLGHLLDIPISLMWSGFWMPPSSVTTVVLEQRSDRWATPRCIGFGDTSHIFKHDLMLKAKDIHNDCFVK</sequence>
<dbReference type="InterPro" id="IPR013078">
    <property type="entry name" value="His_Pase_superF_clade-1"/>
</dbReference>
<reference evidence="1 2" key="1">
    <citation type="submission" date="2014-08" db="EMBL/GenBank/DDBJ databases">
        <title>Comparative genomics of the Paenibacillus odorifer group.</title>
        <authorList>
            <person name="den Bakker H.C."/>
            <person name="Tsai Y.-C."/>
            <person name="Martin N."/>
            <person name="Korlach J."/>
            <person name="Wiedmann M."/>
        </authorList>
    </citation>
    <scope>NUCLEOTIDE SEQUENCE [LARGE SCALE GENOMIC DNA]</scope>
    <source>
        <strain evidence="1 2">DSM 15220</strain>
    </source>
</reference>
<keyword evidence="1" id="KW-0418">Kinase</keyword>
<accession>A0A089M5F3</accession>
<dbReference type="OrthoDB" id="9782128at2"/>
<keyword evidence="2" id="KW-1185">Reference proteome</keyword>
<name>A0A089M5F3_9BACL</name>
<dbReference type="Gene3D" id="3.40.50.1240">
    <property type="entry name" value="Phosphoglycerate mutase-like"/>
    <property type="match status" value="1"/>
</dbReference>
<organism evidence="1 2">
    <name type="scientific">Paenibacillus graminis</name>
    <dbReference type="NCBI Taxonomy" id="189425"/>
    <lineage>
        <taxon>Bacteria</taxon>
        <taxon>Bacillati</taxon>
        <taxon>Bacillota</taxon>
        <taxon>Bacilli</taxon>
        <taxon>Bacillales</taxon>
        <taxon>Paenibacillaceae</taxon>
        <taxon>Paenibacillus</taxon>
    </lineage>
</organism>
<dbReference type="Proteomes" id="UP000029500">
    <property type="component" value="Chromosome"/>
</dbReference>
<proteinExistence type="predicted"/>
<dbReference type="AlphaFoldDB" id="A0A089M5F3"/>
<dbReference type="eggNOG" id="COG0406">
    <property type="taxonomic scope" value="Bacteria"/>
</dbReference>
<dbReference type="CDD" id="cd07067">
    <property type="entry name" value="HP_PGM_like"/>
    <property type="match status" value="1"/>
</dbReference>
<dbReference type="EMBL" id="CP009287">
    <property type="protein sequence ID" value="AIQ67605.1"/>
    <property type="molecule type" value="Genomic_DNA"/>
</dbReference>
<dbReference type="Pfam" id="PF00300">
    <property type="entry name" value="His_Phos_1"/>
    <property type="match status" value="1"/>
</dbReference>
<dbReference type="SUPFAM" id="SSF53254">
    <property type="entry name" value="Phosphoglycerate mutase-like"/>
    <property type="match status" value="1"/>
</dbReference>
<dbReference type="InterPro" id="IPR029033">
    <property type="entry name" value="His_PPase_superfam"/>
</dbReference>